<name>A0ABP1RDR4_9HEXA</name>
<dbReference type="Proteomes" id="UP001642540">
    <property type="component" value="Unassembled WGS sequence"/>
</dbReference>
<organism evidence="1 2">
    <name type="scientific">Orchesella dallaii</name>
    <dbReference type="NCBI Taxonomy" id="48710"/>
    <lineage>
        <taxon>Eukaryota</taxon>
        <taxon>Metazoa</taxon>
        <taxon>Ecdysozoa</taxon>
        <taxon>Arthropoda</taxon>
        <taxon>Hexapoda</taxon>
        <taxon>Collembola</taxon>
        <taxon>Entomobryomorpha</taxon>
        <taxon>Entomobryoidea</taxon>
        <taxon>Orchesellidae</taxon>
        <taxon>Orchesellinae</taxon>
        <taxon>Orchesella</taxon>
    </lineage>
</organism>
<comment type="caution">
    <text evidence="1">The sequence shown here is derived from an EMBL/GenBank/DDBJ whole genome shotgun (WGS) entry which is preliminary data.</text>
</comment>
<protein>
    <submittedName>
        <fullName evidence="1">Uncharacterized protein</fullName>
    </submittedName>
</protein>
<proteinExistence type="predicted"/>
<gene>
    <name evidence="1" type="ORF">ODALV1_LOCUS20085</name>
</gene>
<sequence>MLAVDRRGCNGQKEPEDLGLRTATKVHSHGTRVPNFNDVYNENEKSGWLLAVWNWWRVLCLPVPGMNWKA</sequence>
<evidence type="ECO:0000313" key="2">
    <source>
        <dbReference type="Proteomes" id="UP001642540"/>
    </source>
</evidence>
<keyword evidence="2" id="KW-1185">Reference proteome</keyword>
<dbReference type="EMBL" id="CAXLJM020000068">
    <property type="protein sequence ID" value="CAL8123085.1"/>
    <property type="molecule type" value="Genomic_DNA"/>
</dbReference>
<accession>A0ABP1RDR4</accession>
<reference evidence="1 2" key="1">
    <citation type="submission" date="2024-08" db="EMBL/GenBank/DDBJ databases">
        <authorList>
            <person name="Cucini C."/>
            <person name="Frati F."/>
        </authorList>
    </citation>
    <scope>NUCLEOTIDE SEQUENCE [LARGE SCALE GENOMIC DNA]</scope>
</reference>
<evidence type="ECO:0000313" key="1">
    <source>
        <dbReference type="EMBL" id="CAL8123085.1"/>
    </source>
</evidence>